<keyword evidence="2" id="KW-1185">Reference proteome</keyword>
<dbReference type="EMBL" id="LS483250">
    <property type="protein sequence ID" value="SQD78113.1"/>
    <property type="molecule type" value="Genomic_DNA"/>
</dbReference>
<dbReference type="Gene3D" id="3.40.630.30">
    <property type="match status" value="1"/>
</dbReference>
<dbReference type="InterPro" id="IPR016181">
    <property type="entry name" value="Acyl_CoA_acyltransferase"/>
</dbReference>
<evidence type="ECO:0000313" key="1">
    <source>
        <dbReference type="EMBL" id="SQD78113.1"/>
    </source>
</evidence>
<dbReference type="GO" id="GO:0016740">
    <property type="term" value="F:transferase activity"/>
    <property type="evidence" value="ECO:0007669"/>
    <property type="project" value="UniProtKB-KW"/>
</dbReference>
<proteinExistence type="predicted"/>
<organism evidence="1 2">
    <name type="scientific">Moritella yayanosii</name>
    <dbReference type="NCBI Taxonomy" id="69539"/>
    <lineage>
        <taxon>Bacteria</taxon>
        <taxon>Pseudomonadati</taxon>
        <taxon>Pseudomonadota</taxon>
        <taxon>Gammaproteobacteria</taxon>
        <taxon>Alteromonadales</taxon>
        <taxon>Moritellaceae</taxon>
        <taxon>Moritella</taxon>
    </lineage>
</organism>
<sequence>MSIRMIKETDWDAIMQIQSHAYASHFHEDLTVLQSKWIASPTSCFVFTHADDSVLGYLLAHPWLGNQAPKLGKAVVVDTGYCEVYLQIWLFQVMLVA</sequence>
<dbReference type="AlphaFoldDB" id="A0A330LN48"/>
<dbReference type="KEGG" id="mya:MORIYA_1635"/>
<dbReference type="OrthoDB" id="359414at2"/>
<keyword evidence="1" id="KW-0808">Transferase</keyword>
<protein>
    <submittedName>
        <fullName evidence="1">Acetyltransferase, GNAT family</fullName>
    </submittedName>
</protein>
<accession>A0A330LN48</accession>
<reference evidence="2" key="1">
    <citation type="submission" date="2018-05" db="EMBL/GenBank/DDBJ databases">
        <authorList>
            <person name="Cea G.-C."/>
            <person name="William W."/>
        </authorList>
    </citation>
    <scope>NUCLEOTIDE SEQUENCE [LARGE SCALE GENOMIC DNA]</scope>
    <source>
        <strain evidence="2">DB21MT 5</strain>
    </source>
</reference>
<gene>
    <name evidence="1" type="ORF">MORIYA_1635</name>
</gene>
<dbReference type="Proteomes" id="UP000250163">
    <property type="component" value="Chromosome MORIYA"/>
</dbReference>
<dbReference type="SUPFAM" id="SSF55729">
    <property type="entry name" value="Acyl-CoA N-acyltransferases (Nat)"/>
    <property type="match status" value="1"/>
</dbReference>
<dbReference type="RefSeq" id="WP_112714069.1">
    <property type="nucleotide sequence ID" value="NZ_LS483250.1"/>
</dbReference>
<evidence type="ECO:0000313" key="2">
    <source>
        <dbReference type="Proteomes" id="UP000250163"/>
    </source>
</evidence>
<name>A0A330LN48_9GAMM</name>